<dbReference type="EMBL" id="MN738904">
    <property type="protein sequence ID" value="QHT30635.1"/>
    <property type="molecule type" value="Genomic_DNA"/>
</dbReference>
<evidence type="ECO:0000313" key="2">
    <source>
        <dbReference type="EMBL" id="QHT30635.1"/>
    </source>
</evidence>
<keyword evidence="1" id="KW-1133">Transmembrane helix</keyword>
<keyword evidence="1" id="KW-0812">Transmembrane</keyword>
<dbReference type="AlphaFoldDB" id="A0A6C0ETM8"/>
<evidence type="ECO:0000256" key="1">
    <source>
        <dbReference type="SAM" id="Phobius"/>
    </source>
</evidence>
<sequence>MDNNNLSISFKGKEVFNTSYFTLTKIRILLINEFAFNFIIYIWYILFISGIITTPNPFFALVLSLIQNVILLTYLLIKGISYQDLLKYTIVLIVFKLFPIYSMRNNMSVSYFDVYSGIYLYIIYIFIILVIINVFLHKNYDIINLIQRDITNDKYDKSISSHAYDTVYNDMILRII</sequence>
<feature type="transmembrane region" description="Helical" evidence="1">
    <location>
        <begin position="58"/>
        <end position="77"/>
    </location>
</feature>
<protein>
    <submittedName>
        <fullName evidence="2">Uncharacterized protein</fullName>
    </submittedName>
</protein>
<name>A0A6C0ETM8_9ZZZZ</name>
<keyword evidence="1" id="KW-0472">Membrane</keyword>
<accession>A0A6C0ETM8</accession>
<feature type="transmembrane region" description="Helical" evidence="1">
    <location>
        <begin position="84"/>
        <end position="102"/>
    </location>
</feature>
<organism evidence="2">
    <name type="scientific">viral metagenome</name>
    <dbReference type="NCBI Taxonomy" id="1070528"/>
    <lineage>
        <taxon>unclassified sequences</taxon>
        <taxon>metagenomes</taxon>
        <taxon>organismal metagenomes</taxon>
    </lineage>
</organism>
<feature type="transmembrane region" description="Helical" evidence="1">
    <location>
        <begin position="34"/>
        <end position="52"/>
    </location>
</feature>
<feature type="transmembrane region" description="Helical" evidence="1">
    <location>
        <begin position="114"/>
        <end position="136"/>
    </location>
</feature>
<reference evidence="2" key="1">
    <citation type="journal article" date="2020" name="Nature">
        <title>Giant virus diversity and host interactions through global metagenomics.</title>
        <authorList>
            <person name="Schulz F."/>
            <person name="Roux S."/>
            <person name="Paez-Espino D."/>
            <person name="Jungbluth S."/>
            <person name="Walsh D.A."/>
            <person name="Denef V.J."/>
            <person name="McMahon K.D."/>
            <person name="Konstantinidis K.T."/>
            <person name="Eloe-Fadrosh E.A."/>
            <person name="Kyrpides N.C."/>
            <person name="Woyke T."/>
        </authorList>
    </citation>
    <scope>NUCLEOTIDE SEQUENCE</scope>
    <source>
        <strain evidence="2">GVMAG-M-3300009151-35</strain>
    </source>
</reference>
<proteinExistence type="predicted"/>